<dbReference type="InterPro" id="IPR036070">
    <property type="entry name" value="Nop_dom_sf"/>
</dbReference>
<organism evidence="3 4">
    <name type="scientific">Rhizophagus clarus</name>
    <dbReference type="NCBI Taxonomy" id="94130"/>
    <lineage>
        <taxon>Eukaryota</taxon>
        <taxon>Fungi</taxon>
        <taxon>Fungi incertae sedis</taxon>
        <taxon>Mucoromycota</taxon>
        <taxon>Glomeromycotina</taxon>
        <taxon>Glomeromycetes</taxon>
        <taxon>Glomerales</taxon>
        <taxon>Glomeraceae</taxon>
        <taxon>Rhizophagus</taxon>
    </lineage>
</organism>
<keyword evidence="3" id="KW-0687">Ribonucleoprotein</keyword>
<evidence type="ECO:0000256" key="1">
    <source>
        <dbReference type="SAM" id="MobiDB-lite"/>
    </source>
</evidence>
<dbReference type="SUPFAM" id="SSF89124">
    <property type="entry name" value="Nop domain"/>
    <property type="match status" value="1"/>
</dbReference>
<dbReference type="SMART" id="SM00931">
    <property type="entry name" value="NOSIC"/>
    <property type="match status" value="1"/>
</dbReference>
<dbReference type="GO" id="GO:0046540">
    <property type="term" value="C:U4/U6 x U5 tri-snRNP complex"/>
    <property type="evidence" value="ECO:0007669"/>
    <property type="project" value="InterPro"/>
</dbReference>
<dbReference type="InterPro" id="IPR002687">
    <property type="entry name" value="Nop_dom"/>
</dbReference>
<dbReference type="Proteomes" id="UP000615446">
    <property type="component" value="Unassembled WGS sequence"/>
</dbReference>
<dbReference type="PANTHER" id="PTHR13904:SF0">
    <property type="entry name" value="U4_U6 SMALL NUCLEAR RIBONUCLEOPROTEIN PRP31"/>
    <property type="match status" value="1"/>
</dbReference>
<dbReference type="OrthoDB" id="4771285at2759"/>
<feature type="compositionally biased region" description="Acidic residues" evidence="1">
    <location>
        <begin position="41"/>
        <end position="56"/>
    </location>
</feature>
<evidence type="ECO:0000259" key="2">
    <source>
        <dbReference type="SMART" id="SM00931"/>
    </source>
</evidence>
<dbReference type="Pfam" id="PF01798">
    <property type="entry name" value="Nop"/>
    <property type="match status" value="1"/>
</dbReference>
<reference evidence="3" key="1">
    <citation type="submission" date="2019-10" db="EMBL/GenBank/DDBJ databases">
        <title>Conservation and host-specific expression of non-tandemly repeated heterogenous ribosome RNA gene in arbuscular mycorrhizal fungi.</title>
        <authorList>
            <person name="Maeda T."/>
            <person name="Kobayashi Y."/>
            <person name="Nakagawa T."/>
            <person name="Ezawa T."/>
            <person name="Yamaguchi K."/>
            <person name="Bino T."/>
            <person name="Nishimoto Y."/>
            <person name="Shigenobu S."/>
            <person name="Kawaguchi M."/>
        </authorList>
    </citation>
    <scope>NUCLEOTIDE SEQUENCE</scope>
    <source>
        <strain evidence="3">HR1</strain>
    </source>
</reference>
<dbReference type="PANTHER" id="PTHR13904">
    <property type="entry name" value="PRE-MRNA SPLICING FACTOR PRP31"/>
    <property type="match status" value="1"/>
</dbReference>
<evidence type="ECO:0000313" key="4">
    <source>
        <dbReference type="Proteomes" id="UP000615446"/>
    </source>
</evidence>
<dbReference type="EMBL" id="BLAL01000036">
    <property type="protein sequence ID" value="GES78297.1"/>
    <property type="molecule type" value="Genomic_DNA"/>
</dbReference>
<comment type="caution">
    <text evidence="3">The sequence shown here is derived from an EMBL/GenBank/DDBJ whole genome shotgun (WGS) entry which is preliminary data.</text>
</comment>
<accession>A0A8H3KYK9</accession>
<dbReference type="GO" id="GO:0000244">
    <property type="term" value="P:spliceosomal tri-snRNP complex assembly"/>
    <property type="evidence" value="ECO:0007669"/>
    <property type="project" value="InterPro"/>
</dbReference>
<dbReference type="InterPro" id="IPR027105">
    <property type="entry name" value="Prp31"/>
</dbReference>
<dbReference type="GO" id="GO:0071011">
    <property type="term" value="C:precatalytic spliceosome"/>
    <property type="evidence" value="ECO:0007669"/>
    <property type="project" value="TreeGrafter"/>
</dbReference>
<sequence>MSLADELLADPDFISTRDEEGADDDQSENNDSEDVLMRDLEDLEEEEHMEENDEQEENKNANIEVEMKSVKDVKKVAKLLGSRQMRDILTKIEQLKDTNRSQTQIMGPVEEDPEYKLIVQANNLTVDIDNEILVVHKFIRDHYAKKFPELESLVLNPLDYTRAVKAIGNEMLPTSTVIAIGPFPL</sequence>
<feature type="region of interest" description="Disordered" evidence="1">
    <location>
        <begin position="1"/>
        <end position="61"/>
    </location>
</feature>
<dbReference type="AlphaFoldDB" id="A0A8H3KYK9"/>
<dbReference type="Gene3D" id="1.10.287.4070">
    <property type="match status" value="1"/>
</dbReference>
<gene>
    <name evidence="3" type="ORF">RCL2_000560500</name>
</gene>
<dbReference type="GO" id="GO:0005687">
    <property type="term" value="C:U4 snRNP"/>
    <property type="evidence" value="ECO:0007669"/>
    <property type="project" value="TreeGrafter"/>
</dbReference>
<feature type="compositionally biased region" description="Acidic residues" evidence="1">
    <location>
        <begin position="20"/>
        <end position="34"/>
    </location>
</feature>
<protein>
    <submittedName>
        <fullName evidence="3">U4/U6 small nuclear ribonucleoprotein Prp31</fullName>
    </submittedName>
</protein>
<evidence type="ECO:0000313" key="3">
    <source>
        <dbReference type="EMBL" id="GES78297.1"/>
    </source>
</evidence>
<feature type="domain" description="NOSIC" evidence="2">
    <location>
        <begin position="117"/>
        <end position="169"/>
    </location>
</feature>
<name>A0A8H3KYK9_9GLOM</name>
<proteinExistence type="predicted"/>
<dbReference type="InterPro" id="IPR012976">
    <property type="entry name" value="NOSIC"/>
</dbReference>